<reference evidence="3 4" key="1">
    <citation type="journal article" date="2019" name="Int. J. Syst. Evol. Microbiol.">
        <title>The Global Catalogue of Microorganisms (GCM) 10K type strain sequencing project: providing services to taxonomists for standard genome sequencing and annotation.</title>
        <authorList>
            <consortium name="The Broad Institute Genomics Platform"/>
            <consortium name="The Broad Institute Genome Sequencing Center for Infectious Disease"/>
            <person name="Wu L."/>
            <person name="Ma J."/>
        </authorList>
    </citation>
    <scope>NUCLEOTIDE SEQUENCE [LARGE SCALE GENOMIC DNA]</scope>
    <source>
        <strain evidence="3 4">CGMCC 1.10387</strain>
    </source>
</reference>
<dbReference type="SUPFAM" id="SSF52402">
    <property type="entry name" value="Adenine nucleotide alpha hydrolases-like"/>
    <property type="match status" value="1"/>
</dbReference>
<evidence type="ECO:0000313" key="4">
    <source>
        <dbReference type="Proteomes" id="UP001597092"/>
    </source>
</evidence>
<accession>A0ABD6DV79</accession>
<organism evidence="3 4">
    <name type="scientific">Halobellus litoreus</name>
    <dbReference type="NCBI Taxonomy" id="755310"/>
    <lineage>
        <taxon>Archaea</taxon>
        <taxon>Methanobacteriati</taxon>
        <taxon>Methanobacteriota</taxon>
        <taxon>Stenosarchaea group</taxon>
        <taxon>Halobacteria</taxon>
        <taxon>Halobacteriales</taxon>
        <taxon>Haloferacaceae</taxon>
        <taxon>Halobellus</taxon>
    </lineage>
</organism>
<comment type="caution">
    <text evidence="3">The sequence shown here is derived from an EMBL/GenBank/DDBJ whole genome shotgun (WGS) entry which is preliminary data.</text>
</comment>
<dbReference type="PANTHER" id="PTHR46268:SF6">
    <property type="entry name" value="UNIVERSAL STRESS PROTEIN UP12"/>
    <property type="match status" value="1"/>
</dbReference>
<dbReference type="EMBL" id="JBHUDP010000002">
    <property type="protein sequence ID" value="MFD1685172.1"/>
    <property type="molecule type" value="Genomic_DNA"/>
</dbReference>
<evidence type="ECO:0000259" key="2">
    <source>
        <dbReference type="Pfam" id="PF00582"/>
    </source>
</evidence>
<dbReference type="PIRSF" id="PIRSF006276">
    <property type="entry name" value="UspA"/>
    <property type="match status" value="1"/>
</dbReference>
<evidence type="ECO:0000313" key="3">
    <source>
        <dbReference type="EMBL" id="MFD1685172.1"/>
    </source>
</evidence>
<dbReference type="Pfam" id="PF00582">
    <property type="entry name" value="Usp"/>
    <property type="match status" value="1"/>
</dbReference>
<sequence length="153" mass="16030">MYERILLPTDGSDASLAAAAHAGSLAETTGATVQVVSVADSRNRFESPSSGLAPDAWREAERERATAAIEETAAELPEAVETERTVVTGIPQDEIVDLVAETGADAVVMGTHGRAGIDRYLIGSVTERVVRRSPVPVLTVQGDRAQDESATGD</sequence>
<name>A0ABD6DV79_9EURY</name>
<dbReference type="AlphaFoldDB" id="A0ABD6DV79"/>
<dbReference type="CDD" id="cd00293">
    <property type="entry name" value="USP-like"/>
    <property type="match status" value="1"/>
</dbReference>
<keyword evidence="4" id="KW-1185">Reference proteome</keyword>
<proteinExistence type="inferred from homology"/>
<comment type="similarity">
    <text evidence="1">Belongs to the universal stress protein A family.</text>
</comment>
<gene>
    <name evidence="3" type="ORF">ACFSAS_06040</name>
</gene>
<dbReference type="Proteomes" id="UP001597092">
    <property type="component" value="Unassembled WGS sequence"/>
</dbReference>
<dbReference type="InterPro" id="IPR006015">
    <property type="entry name" value="Universal_stress_UspA"/>
</dbReference>
<evidence type="ECO:0000256" key="1">
    <source>
        <dbReference type="ARBA" id="ARBA00008791"/>
    </source>
</evidence>
<dbReference type="PANTHER" id="PTHR46268">
    <property type="entry name" value="STRESS RESPONSE PROTEIN NHAX"/>
    <property type="match status" value="1"/>
</dbReference>
<dbReference type="PRINTS" id="PR01438">
    <property type="entry name" value="UNVRSLSTRESS"/>
</dbReference>
<dbReference type="InterPro" id="IPR006016">
    <property type="entry name" value="UspA"/>
</dbReference>
<dbReference type="InterPro" id="IPR014729">
    <property type="entry name" value="Rossmann-like_a/b/a_fold"/>
</dbReference>
<dbReference type="RefSeq" id="WP_256306878.1">
    <property type="nucleotide sequence ID" value="NZ_JANHAW010000001.1"/>
</dbReference>
<protein>
    <submittedName>
        <fullName evidence="3">Universal stress protein</fullName>
    </submittedName>
</protein>
<dbReference type="Gene3D" id="3.40.50.620">
    <property type="entry name" value="HUPs"/>
    <property type="match status" value="1"/>
</dbReference>
<feature type="domain" description="UspA" evidence="2">
    <location>
        <begin position="1"/>
        <end position="140"/>
    </location>
</feature>